<comment type="subcellular location">
    <subcellularLocation>
        <location evidence="1">Cell membrane</location>
        <topology evidence="1">Multi-pass membrane protein</topology>
    </subcellularLocation>
</comment>
<keyword evidence="5 6" id="KW-0472">Membrane</keyword>
<feature type="transmembrane region" description="Helical" evidence="6">
    <location>
        <begin position="12"/>
        <end position="32"/>
    </location>
</feature>
<evidence type="ECO:0000259" key="7">
    <source>
        <dbReference type="Pfam" id="PF05425"/>
    </source>
</evidence>
<feature type="transmembrane region" description="Helical" evidence="6">
    <location>
        <begin position="105"/>
        <end position="124"/>
    </location>
</feature>
<keyword evidence="3 6" id="KW-0812">Transmembrane</keyword>
<organism evidence="8 9">
    <name type="scientific">Dactylosporangium salmoneum</name>
    <dbReference type="NCBI Taxonomy" id="53361"/>
    <lineage>
        <taxon>Bacteria</taxon>
        <taxon>Bacillati</taxon>
        <taxon>Actinomycetota</taxon>
        <taxon>Actinomycetes</taxon>
        <taxon>Micromonosporales</taxon>
        <taxon>Micromonosporaceae</taxon>
        <taxon>Dactylosporangium</taxon>
    </lineage>
</organism>
<evidence type="ECO:0000256" key="4">
    <source>
        <dbReference type="ARBA" id="ARBA00022989"/>
    </source>
</evidence>
<dbReference type="InterPro" id="IPR032694">
    <property type="entry name" value="CopC/D"/>
</dbReference>
<dbReference type="PANTHER" id="PTHR34820:SF4">
    <property type="entry name" value="INNER MEMBRANE PROTEIN YEBZ"/>
    <property type="match status" value="1"/>
</dbReference>
<dbReference type="Pfam" id="PF05425">
    <property type="entry name" value="CopD"/>
    <property type="match status" value="1"/>
</dbReference>
<dbReference type="Proteomes" id="UP001501444">
    <property type="component" value="Unassembled WGS sequence"/>
</dbReference>
<feature type="transmembrane region" description="Helical" evidence="6">
    <location>
        <begin position="609"/>
        <end position="630"/>
    </location>
</feature>
<feature type="transmembrane region" description="Helical" evidence="6">
    <location>
        <begin position="376"/>
        <end position="397"/>
    </location>
</feature>
<feature type="domain" description="Copper resistance protein D" evidence="7">
    <location>
        <begin position="238"/>
        <end position="334"/>
    </location>
</feature>
<evidence type="ECO:0000256" key="6">
    <source>
        <dbReference type="SAM" id="Phobius"/>
    </source>
</evidence>
<dbReference type="EMBL" id="BAAARV010000003">
    <property type="protein sequence ID" value="GAA2326090.1"/>
    <property type="molecule type" value="Genomic_DNA"/>
</dbReference>
<keyword evidence="4 6" id="KW-1133">Transmembrane helix</keyword>
<keyword evidence="2" id="KW-1003">Cell membrane</keyword>
<evidence type="ECO:0000256" key="5">
    <source>
        <dbReference type="ARBA" id="ARBA00023136"/>
    </source>
</evidence>
<evidence type="ECO:0000256" key="1">
    <source>
        <dbReference type="ARBA" id="ARBA00004651"/>
    </source>
</evidence>
<feature type="transmembrane region" description="Helical" evidence="6">
    <location>
        <begin position="409"/>
        <end position="431"/>
    </location>
</feature>
<feature type="transmembrane region" description="Helical" evidence="6">
    <location>
        <begin position="443"/>
        <end position="465"/>
    </location>
</feature>
<protein>
    <submittedName>
        <fullName evidence="8">Cytochrome c oxidase assembly protein</fullName>
    </submittedName>
</protein>
<dbReference type="PANTHER" id="PTHR34820">
    <property type="entry name" value="INNER MEMBRANE PROTEIN YEBZ"/>
    <property type="match status" value="1"/>
</dbReference>
<feature type="transmembrane region" description="Helical" evidence="6">
    <location>
        <begin position="204"/>
        <end position="229"/>
    </location>
</feature>
<feature type="transmembrane region" description="Helical" evidence="6">
    <location>
        <begin position="52"/>
        <end position="79"/>
    </location>
</feature>
<feature type="transmembrane region" description="Helical" evidence="6">
    <location>
        <begin position="174"/>
        <end position="192"/>
    </location>
</feature>
<evidence type="ECO:0000313" key="8">
    <source>
        <dbReference type="EMBL" id="GAA2326090.1"/>
    </source>
</evidence>
<feature type="transmembrane region" description="Helical" evidence="6">
    <location>
        <begin position="275"/>
        <end position="296"/>
    </location>
</feature>
<accession>A0ABP5SB24</accession>
<feature type="transmembrane region" description="Helical" evidence="6">
    <location>
        <begin position="144"/>
        <end position="167"/>
    </location>
</feature>
<feature type="transmembrane region" description="Helical" evidence="6">
    <location>
        <begin position="491"/>
        <end position="511"/>
    </location>
</feature>
<evidence type="ECO:0000256" key="3">
    <source>
        <dbReference type="ARBA" id="ARBA00022692"/>
    </source>
</evidence>
<evidence type="ECO:0000313" key="9">
    <source>
        <dbReference type="Proteomes" id="UP001501444"/>
    </source>
</evidence>
<comment type="caution">
    <text evidence="8">The sequence shown here is derived from an EMBL/GenBank/DDBJ whole genome shotgun (WGS) entry which is preliminary data.</text>
</comment>
<sequence length="673" mass="70565">MTFRDISVRRLLTVAGGLVALVVTLVVALRWGGGVLGRTIAGLPDPGPVAAWGLPLTRAAADVCGLLCAGWCVTAAFLLPGSGETGRHGAGQLLGPAGYRLLRRAGWWAVGWAVAAVALLPLTLSDLLGRPLTGVTFAGVRSLAWSVAQGQSAVVQAALALVVAIASRVVLTRTGAAVIALLACAALVPPALTGHSAGAGNHQLAVTSLAVHIVGAALWVGGLAALLVLRGERVLAVAARGYSCLAAGCWIAVATSGVANAAVRLGGLDQLWMSRYGLLVLGKSAALVVAGVFGAVHRRQTLPALDAGRPGAFRRLAAGELILFTATVGLAVALSRTPTPVPSNPVETDPVTDLLGFTAPPPLTAVRVFWPPLLDAFFLAVVVLAAAGYLTGVWRLYRAGHRWPVARTASWLGGLALLAAFTVSGLARYAYVLFSVHMAQHLVLAMLVPILLVGGAPATLALRALRPPRDPRIRGARDWLLLVLHSRALRVLSHPVVALAIYVVSLYGLYFSDLLGVLMRYHVGHLAMLVHFVLSGYLFFWVLIGVDPGRRPVAAPVLVLVHFASMAFHAFLGVALMQSRTVIAPDWYGSVHPAWAGSLLADQHVGAGLAWGFGEIPAVAILLLLVVRWIRADEREQRRLDRAADRAEASGEDDELARYNAFLRAAAEAAERG</sequence>
<name>A0ABP5SB24_9ACTN</name>
<keyword evidence="9" id="KW-1185">Reference proteome</keyword>
<proteinExistence type="predicted"/>
<reference evidence="9" key="1">
    <citation type="journal article" date="2019" name="Int. J. Syst. Evol. Microbiol.">
        <title>The Global Catalogue of Microorganisms (GCM) 10K type strain sequencing project: providing services to taxonomists for standard genome sequencing and annotation.</title>
        <authorList>
            <consortium name="The Broad Institute Genomics Platform"/>
            <consortium name="The Broad Institute Genome Sequencing Center for Infectious Disease"/>
            <person name="Wu L."/>
            <person name="Ma J."/>
        </authorList>
    </citation>
    <scope>NUCLEOTIDE SEQUENCE [LARGE SCALE GENOMIC DNA]</scope>
    <source>
        <strain evidence="9">JCM 3272</strain>
    </source>
</reference>
<feature type="transmembrane region" description="Helical" evidence="6">
    <location>
        <begin position="553"/>
        <end position="577"/>
    </location>
</feature>
<dbReference type="InterPro" id="IPR019108">
    <property type="entry name" value="Caa3_assmbl_CtaG-rel"/>
</dbReference>
<feature type="transmembrane region" description="Helical" evidence="6">
    <location>
        <begin position="523"/>
        <end position="546"/>
    </location>
</feature>
<dbReference type="Pfam" id="PF09678">
    <property type="entry name" value="Caa3_CtaG"/>
    <property type="match status" value="1"/>
</dbReference>
<gene>
    <name evidence="8" type="ORF">GCM10010170_000590</name>
</gene>
<evidence type="ECO:0000256" key="2">
    <source>
        <dbReference type="ARBA" id="ARBA00022475"/>
    </source>
</evidence>
<dbReference type="InterPro" id="IPR008457">
    <property type="entry name" value="Cu-R_CopD_dom"/>
</dbReference>
<feature type="transmembrane region" description="Helical" evidence="6">
    <location>
        <begin position="241"/>
        <end position="263"/>
    </location>
</feature>
<dbReference type="RefSeq" id="WP_344610110.1">
    <property type="nucleotide sequence ID" value="NZ_BAAARV010000003.1"/>
</dbReference>
<feature type="transmembrane region" description="Helical" evidence="6">
    <location>
        <begin position="316"/>
        <end position="335"/>
    </location>
</feature>